<name>A0A2V1DPX6_9PLEO</name>
<dbReference type="EMBL" id="KZ805380">
    <property type="protein sequence ID" value="PVI00036.1"/>
    <property type="molecule type" value="Genomic_DNA"/>
</dbReference>
<proteinExistence type="predicted"/>
<reference evidence="1 2" key="1">
    <citation type="journal article" date="2018" name="Sci. Rep.">
        <title>Comparative genomics provides insights into the lifestyle and reveals functional heterogeneity of dark septate endophytic fungi.</title>
        <authorList>
            <person name="Knapp D.G."/>
            <person name="Nemeth J.B."/>
            <person name="Barry K."/>
            <person name="Hainaut M."/>
            <person name="Henrissat B."/>
            <person name="Johnson J."/>
            <person name="Kuo A."/>
            <person name="Lim J.H.P."/>
            <person name="Lipzen A."/>
            <person name="Nolan M."/>
            <person name="Ohm R.A."/>
            <person name="Tamas L."/>
            <person name="Grigoriev I.V."/>
            <person name="Spatafora J.W."/>
            <person name="Nagy L.G."/>
            <person name="Kovacs G.M."/>
        </authorList>
    </citation>
    <scope>NUCLEOTIDE SEQUENCE [LARGE SCALE GENOMIC DNA]</scope>
    <source>
        <strain evidence="1 2">DSE2036</strain>
    </source>
</reference>
<accession>A0A2V1DPX6</accession>
<keyword evidence="2" id="KW-1185">Reference proteome</keyword>
<evidence type="ECO:0000313" key="2">
    <source>
        <dbReference type="Proteomes" id="UP000244855"/>
    </source>
</evidence>
<dbReference type="Proteomes" id="UP000244855">
    <property type="component" value="Unassembled WGS sequence"/>
</dbReference>
<dbReference type="OrthoDB" id="3692269at2759"/>
<organism evidence="1 2">
    <name type="scientific">Periconia macrospinosa</name>
    <dbReference type="NCBI Taxonomy" id="97972"/>
    <lineage>
        <taxon>Eukaryota</taxon>
        <taxon>Fungi</taxon>
        <taxon>Dikarya</taxon>
        <taxon>Ascomycota</taxon>
        <taxon>Pezizomycotina</taxon>
        <taxon>Dothideomycetes</taxon>
        <taxon>Pleosporomycetidae</taxon>
        <taxon>Pleosporales</taxon>
        <taxon>Massarineae</taxon>
        <taxon>Periconiaceae</taxon>
        <taxon>Periconia</taxon>
    </lineage>
</organism>
<gene>
    <name evidence="1" type="ORF">DM02DRAFT_614636</name>
</gene>
<evidence type="ECO:0000313" key="1">
    <source>
        <dbReference type="EMBL" id="PVI00036.1"/>
    </source>
</evidence>
<dbReference type="AlphaFoldDB" id="A0A2V1DPX6"/>
<protein>
    <submittedName>
        <fullName evidence="1">Uncharacterized protein</fullName>
    </submittedName>
</protein>
<sequence length="391" mass="43646">MQFSAIHNLPHQLLPQSALPQHPPSLPAHPPSPFAADHPFTTLSTIPYTRLAISSTVAYIRLTMIPYNANTFQPRGSISQGNTPQPNTHEQNLRQDIASLNARLDSDDIHAGNSNAVAPLLKDMDASSAVGHFASMITFAQTSPQKILRWRNCQAHKTRLSKLDLSNPTASLNHMRQALVVGRKFEISNPGAPILPTPSITVTPPGCPVPQQYTISAPKQPVHIPQRPSMPFNTPQTQPAFQPQPTFQPRPIFQPVVAPSPPIHYHTPPKPASQTAIHYIPTTPSTPLEKETRIAHNCALFPRLLANGDNVLAYAYREYLEVYPTRRGERVNRYYVNLLANQVVEEGGDEGERLVVLFAKERWWNFWEAGERDREVVRGLVVEKGWRGEGW</sequence>